<evidence type="ECO:0000259" key="2">
    <source>
        <dbReference type="Pfam" id="PF16270"/>
    </source>
</evidence>
<reference evidence="3 4" key="1">
    <citation type="submission" date="2022-08" db="EMBL/GenBank/DDBJ databases">
        <authorList>
            <person name="Zeman M."/>
            <person name="Kubasova T."/>
        </authorList>
    </citation>
    <scope>NUCLEOTIDE SEQUENCE [LARGE SCALE GENOMIC DNA]</scope>
    <source>
        <strain evidence="3 4">ET62</strain>
    </source>
</reference>
<evidence type="ECO:0000313" key="3">
    <source>
        <dbReference type="EMBL" id="MCR8873450.1"/>
    </source>
</evidence>
<evidence type="ECO:0000256" key="1">
    <source>
        <dbReference type="SAM" id="SignalP"/>
    </source>
</evidence>
<dbReference type="AlphaFoldDB" id="A0AAW5N8C2"/>
<organism evidence="3 4">
    <name type="scientific">Phocaeicola barnesiae</name>
    <dbReference type="NCBI Taxonomy" id="376804"/>
    <lineage>
        <taxon>Bacteria</taxon>
        <taxon>Pseudomonadati</taxon>
        <taxon>Bacteroidota</taxon>
        <taxon>Bacteroidia</taxon>
        <taxon>Bacteroidales</taxon>
        <taxon>Bacteroidaceae</taxon>
        <taxon>Phocaeicola</taxon>
    </lineage>
</organism>
<gene>
    <name evidence="3" type="ORF">NW209_05365</name>
</gene>
<comment type="caution">
    <text evidence="3">The sequence shown here is derived from an EMBL/GenBank/DDBJ whole genome shotgun (WGS) entry which is preliminary data.</text>
</comment>
<feature type="signal peptide" evidence="1">
    <location>
        <begin position="1"/>
        <end position="25"/>
    </location>
</feature>
<dbReference type="Pfam" id="PF16270">
    <property type="entry name" value="DUF4923"/>
    <property type="match status" value="1"/>
</dbReference>
<sequence length="202" mass="21548">MFVKRLGKAGLVACILCAGATSAQAQDWKSILSGIANTVTEKVTGVSTFSLEGTWTYAGPDCKFESDNVLAKVGSEIAAQKVETEMTNILSKIGFKEGVTYTFNADGTYSSTVNGRTTQGTYTYDSETNELALKTKLGYTFNATVSKSIENSNKISLLFNADKLMSLAQTVSSALKSSATSTLSTILGQYDGMKIGFELTKQ</sequence>
<dbReference type="RefSeq" id="WP_022339935.1">
    <property type="nucleotide sequence ID" value="NZ_CALULB010000012.1"/>
</dbReference>
<dbReference type="EMBL" id="JANRHJ010000005">
    <property type="protein sequence ID" value="MCR8873450.1"/>
    <property type="molecule type" value="Genomic_DNA"/>
</dbReference>
<dbReference type="InterPro" id="IPR032575">
    <property type="entry name" value="DUF4923"/>
</dbReference>
<evidence type="ECO:0000313" key="4">
    <source>
        <dbReference type="Proteomes" id="UP001204579"/>
    </source>
</evidence>
<keyword evidence="4" id="KW-1185">Reference proteome</keyword>
<accession>A0AAW5N8C2</accession>
<keyword evidence="1" id="KW-0732">Signal</keyword>
<name>A0AAW5N8C2_9BACT</name>
<feature type="domain" description="DUF4923" evidence="2">
    <location>
        <begin position="33"/>
        <end position="201"/>
    </location>
</feature>
<dbReference type="Proteomes" id="UP001204579">
    <property type="component" value="Unassembled WGS sequence"/>
</dbReference>
<feature type="chain" id="PRO_5043621943" evidence="1">
    <location>
        <begin position="26"/>
        <end position="202"/>
    </location>
</feature>
<protein>
    <submittedName>
        <fullName evidence="3">DUF4923 family protein</fullName>
    </submittedName>
</protein>
<proteinExistence type="predicted"/>